<evidence type="ECO:0000313" key="6">
    <source>
        <dbReference type="EMBL" id="CAF4137435.1"/>
    </source>
</evidence>
<dbReference type="Proteomes" id="UP000663851">
    <property type="component" value="Unassembled WGS sequence"/>
</dbReference>
<dbReference type="EMBL" id="CAJNYU010000005">
    <property type="protein sequence ID" value="CAF3309469.1"/>
    <property type="molecule type" value="Genomic_DNA"/>
</dbReference>
<name>A0A819X6I7_9BILA</name>
<sequence>MLPATQLCNFSFRHSSLAIYYLLVVIDNLDRNQYETLKTYWLSLVSDIDLDPSKFVSSALGDELLYLFGRDNPDVALLRWLRARKWYVPSVVQLMMDTLKWRREWVFEGQSKKEKVT</sequence>
<dbReference type="EMBL" id="CAJNYT010000768">
    <property type="protein sequence ID" value="CAF3371037.1"/>
    <property type="molecule type" value="Genomic_DNA"/>
</dbReference>
<dbReference type="SMART" id="SM01100">
    <property type="entry name" value="CRAL_TRIO_N"/>
    <property type="match status" value="1"/>
</dbReference>
<dbReference type="EMBL" id="CAJOBO010001005">
    <property type="protein sequence ID" value="CAF4324278.1"/>
    <property type="molecule type" value="Genomic_DNA"/>
</dbReference>
<accession>A0A819X6I7</accession>
<dbReference type="AlphaFoldDB" id="A0A819X6I7"/>
<dbReference type="EMBL" id="CAJOBR010000117">
    <property type="protein sequence ID" value="CAF4467252.1"/>
    <property type="molecule type" value="Genomic_DNA"/>
</dbReference>
<evidence type="ECO:0000259" key="1">
    <source>
        <dbReference type="SMART" id="SM01100"/>
    </source>
</evidence>
<feature type="domain" description="CRAL/TRIO N-terminal" evidence="1">
    <location>
        <begin position="73"/>
        <end position="98"/>
    </location>
</feature>
<dbReference type="EMBL" id="CAJNXB010000120">
    <property type="protein sequence ID" value="CAF3025626.1"/>
    <property type="molecule type" value="Genomic_DNA"/>
</dbReference>
<dbReference type="Proteomes" id="UP000663873">
    <property type="component" value="Unassembled WGS sequence"/>
</dbReference>
<reference evidence="6" key="1">
    <citation type="submission" date="2021-02" db="EMBL/GenBank/DDBJ databases">
        <authorList>
            <person name="Nowell W R."/>
        </authorList>
    </citation>
    <scope>NUCLEOTIDE SEQUENCE</scope>
</reference>
<comment type="caution">
    <text evidence="6">The sequence shown here is derived from an EMBL/GenBank/DDBJ whole genome shotgun (WGS) entry which is preliminary data.</text>
</comment>
<evidence type="ECO:0000313" key="8">
    <source>
        <dbReference type="EMBL" id="CAF4352767.1"/>
    </source>
</evidence>
<organism evidence="6 10">
    <name type="scientific">Rotaria socialis</name>
    <dbReference type="NCBI Taxonomy" id="392032"/>
    <lineage>
        <taxon>Eukaryota</taxon>
        <taxon>Metazoa</taxon>
        <taxon>Spiralia</taxon>
        <taxon>Gnathifera</taxon>
        <taxon>Rotifera</taxon>
        <taxon>Eurotatoria</taxon>
        <taxon>Bdelloidea</taxon>
        <taxon>Philodinida</taxon>
        <taxon>Philodinidae</taxon>
        <taxon>Rotaria</taxon>
    </lineage>
</organism>
<gene>
    <name evidence="3" type="ORF">FME351_LOCUS261</name>
    <name evidence="4" type="ORF">GRG538_LOCUS7298</name>
    <name evidence="7" type="ORF">HFQ381_LOCUS15023</name>
    <name evidence="5" type="ORF">LUA448_LOCUS25162</name>
    <name evidence="9" type="ORF">QYT958_LOCUS1921</name>
    <name evidence="2" type="ORF">TIS948_LOCUS2685</name>
    <name evidence="8" type="ORF">TSG867_LOCUS9658</name>
    <name evidence="6" type="ORF">UJA718_LOCUS2668</name>
</gene>
<proteinExistence type="predicted"/>
<dbReference type="Proteomes" id="UP000663848">
    <property type="component" value="Unassembled WGS sequence"/>
</dbReference>
<dbReference type="OrthoDB" id="6406821at2759"/>
<evidence type="ECO:0000313" key="3">
    <source>
        <dbReference type="EMBL" id="CAF3309469.1"/>
    </source>
</evidence>
<dbReference type="Proteomes" id="UP000663833">
    <property type="component" value="Unassembled WGS sequence"/>
</dbReference>
<evidence type="ECO:0000313" key="7">
    <source>
        <dbReference type="EMBL" id="CAF4324278.1"/>
    </source>
</evidence>
<evidence type="ECO:0000313" key="5">
    <source>
        <dbReference type="EMBL" id="CAF3498860.1"/>
    </source>
</evidence>
<dbReference type="Gene3D" id="1.10.8.20">
    <property type="entry name" value="N-terminal domain of phosphatidylinositol transfer protein sec14p"/>
    <property type="match status" value="1"/>
</dbReference>
<dbReference type="Proteomes" id="UP000663869">
    <property type="component" value="Unassembled WGS sequence"/>
</dbReference>
<dbReference type="SUPFAM" id="SSF46938">
    <property type="entry name" value="CRAL/TRIO N-terminal domain"/>
    <property type="match status" value="1"/>
</dbReference>
<dbReference type="InterPro" id="IPR036273">
    <property type="entry name" value="CRAL/TRIO_N_dom_sf"/>
</dbReference>
<dbReference type="EMBL" id="CAJNYD010003318">
    <property type="protein sequence ID" value="CAF3498860.1"/>
    <property type="molecule type" value="Genomic_DNA"/>
</dbReference>
<dbReference type="Pfam" id="PF03765">
    <property type="entry name" value="CRAL_TRIO_N"/>
    <property type="match status" value="1"/>
</dbReference>
<dbReference type="EMBL" id="CAJOBP010000186">
    <property type="protein sequence ID" value="CAF4137435.1"/>
    <property type="molecule type" value="Genomic_DNA"/>
</dbReference>
<evidence type="ECO:0000313" key="4">
    <source>
        <dbReference type="EMBL" id="CAF3371037.1"/>
    </source>
</evidence>
<keyword evidence="10" id="KW-1185">Reference proteome</keyword>
<dbReference type="Proteomes" id="UP000663862">
    <property type="component" value="Unassembled WGS sequence"/>
</dbReference>
<evidence type="ECO:0000313" key="9">
    <source>
        <dbReference type="EMBL" id="CAF4467252.1"/>
    </source>
</evidence>
<dbReference type="Proteomes" id="UP000663825">
    <property type="component" value="Unassembled WGS sequence"/>
</dbReference>
<dbReference type="Proteomes" id="UP000663872">
    <property type="component" value="Unassembled WGS sequence"/>
</dbReference>
<evidence type="ECO:0000313" key="10">
    <source>
        <dbReference type="Proteomes" id="UP000663873"/>
    </source>
</evidence>
<dbReference type="InterPro" id="IPR011074">
    <property type="entry name" value="CRAL/TRIO_N_dom"/>
</dbReference>
<evidence type="ECO:0000313" key="2">
    <source>
        <dbReference type="EMBL" id="CAF3025626.1"/>
    </source>
</evidence>
<dbReference type="EMBL" id="CAJOBQ010000427">
    <property type="protein sequence ID" value="CAF4352767.1"/>
    <property type="molecule type" value="Genomic_DNA"/>
</dbReference>
<protein>
    <recommendedName>
        <fullName evidence="1">CRAL/TRIO N-terminal domain-containing protein</fullName>
    </recommendedName>
</protein>